<dbReference type="InterPro" id="IPR000182">
    <property type="entry name" value="GNAT_dom"/>
</dbReference>
<organism evidence="3 4">
    <name type="scientific">Actinomadura madurae</name>
    <dbReference type="NCBI Taxonomy" id="1993"/>
    <lineage>
        <taxon>Bacteria</taxon>
        <taxon>Bacillati</taxon>
        <taxon>Actinomycetota</taxon>
        <taxon>Actinomycetes</taxon>
        <taxon>Streptosporangiales</taxon>
        <taxon>Thermomonosporaceae</taxon>
        <taxon>Actinomadura</taxon>
    </lineage>
</organism>
<name>A0A1I4ZU97_9ACTN</name>
<gene>
    <name evidence="3" type="ORF">SAMN04489713_102326</name>
</gene>
<dbReference type="eggNOG" id="COG1670">
    <property type="taxonomic scope" value="Bacteria"/>
</dbReference>
<dbReference type="PANTHER" id="PTHR43792:SF16">
    <property type="entry name" value="N-ACETYLTRANSFERASE DOMAIN-CONTAINING PROTEIN"/>
    <property type="match status" value="1"/>
</dbReference>
<evidence type="ECO:0000256" key="1">
    <source>
        <dbReference type="SAM" id="MobiDB-lite"/>
    </source>
</evidence>
<evidence type="ECO:0000313" key="3">
    <source>
        <dbReference type="EMBL" id="SFN53580.1"/>
    </source>
</evidence>
<dbReference type="Pfam" id="PF13302">
    <property type="entry name" value="Acetyltransf_3"/>
    <property type="match status" value="1"/>
</dbReference>
<dbReference type="GeneID" id="99649912"/>
<evidence type="ECO:0000259" key="2">
    <source>
        <dbReference type="PROSITE" id="PS51186"/>
    </source>
</evidence>
<accession>A0A1I4ZU97</accession>
<keyword evidence="3" id="KW-0808">Transferase</keyword>
<dbReference type="PANTHER" id="PTHR43792">
    <property type="entry name" value="GNAT FAMILY, PUTATIVE (AFU_ORTHOLOGUE AFUA_3G00765)-RELATED-RELATED"/>
    <property type="match status" value="1"/>
</dbReference>
<feature type="domain" description="N-acetyltransferase" evidence="2">
    <location>
        <begin position="14"/>
        <end position="193"/>
    </location>
</feature>
<proteinExistence type="predicted"/>
<dbReference type="STRING" id="1993.SAMN04489713_102326"/>
<dbReference type="GO" id="GO:0016747">
    <property type="term" value="F:acyltransferase activity, transferring groups other than amino-acyl groups"/>
    <property type="evidence" value="ECO:0007669"/>
    <property type="project" value="InterPro"/>
</dbReference>
<dbReference type="EMBL" id="FOVH01000002">
    <property type="protein sequence ID" value="SFN53580.1"/>
    <property type="molecule type" value="Genomic_DNA"/>
</dbReference>
<reference evidence="3 4" key="1">
    <citation type="submission" date="2016-10" db="EMBL/GenBank/DDBJ databases">
        <authorList>
            <person name="de Groot N.N."/>
        </authorList>
    </citation>
    <scope>NUCLEOTIDE SEQUENCE [LARGE SCALE GENOMIC DNA]</scope>
    <source>
        <strain evidence="3 4">DSM 43067</strain>
    </source>
</reference>
<dbReference type="Proteomes" id="UP000183413">
    <property type="component" value="Unassembled WGS sequence"/>
</dbReference>
<dbReference type="InterPro" id="IPR016181">
    <property type="entry name" value="Acyl_CoA_acyltransferase"/>
</dbReference>
<evidence type="ECO:0000313" key="4">
    <source>
        <dbReference type="Proteomes" id="UP000183413"/>
    </source>
</evidence>
<dbReference type="AlphaFoldDB" id="A0A1I4ZU97"/>
<dbReference type="Gene3D" id="3.40.630.30">
    <property type="match status" value="1"/>
</dbReference>
<dbReference type="PROSITE" id="PS51186">
    <property type="entry name" value="GNAT"/>
    <property type="match status" value="1"/>
</dbReference>
<dbReference type="RefSeq" id="WP_075020325.1">
    <property type="nucleotide sequence ID" value="NZ_CP083237.1"/>
</dbReference>
<keyword evidence="4" id="KW-1185">Reference proteome</keyword>
<feature type="region of interest" description="Disordered" evidence="1">
    <location>
        <begin position="172"/>
        <end position="193"/>
    </location>
</feature>
<dbReference type="SUPFAM" id="SSF55729">
    <property type="entry name" value="Acyl-CoA N-acyltransferases (Nat)"/>
    <property type="match status" value="1"/>
</dbReference>
<protein>
    <submittedName>
        <fullName evidence="3">Protein N-acetyltransferase, RimJ/RimL family</fullName>
    </submittedName>
</protein>
<sequence length="193" mass="21150">MYGPIAATIRTQRLVLEPLAVHHADELAPVLDDRRLHAYIGGEPLTRDELRARYAHLVAGPAPFHQEYWLNWIVRRVRDGQAVGYVQATVAPAPPGFTVTPADAGSTVTPGPPRHRASVAWVIGMPYQGFGFATEAARALLDWLAAHGIRDVVATIHPENRASEAVASKIGMRATGETSEEESVWRLRRRAVP</sequence>
<dbReference type="InterPro" id="IPR051531">
    <property type="entry name" value="N-acetyltransferase"/>
</dbReference>
<dbReference type="InParanoid" id="A0A1I4ZU97"/>